<dbReference type="RefSeq" id="WP_035735989.1">
    <property type="nucleotide sequence ID" value="NZ_JACTRV010000002.1"/>
</dbReference>
<sequence>MNKLYTKDNNPLFDKREFIKSKPQAFRNKVDAKDIVSTLEEKKVMLTNTGDPLMDLPDKDAALFCDLVYNPRLWGALYGRFSKGGLGINLKEAIAQLEIDLAKPPYSTTLESYFVEAKDYKVF</sequence>
<organism evidence="1 2">
    <name type="scientific">Francisella philomiragia</name>
    <dbReference type="NCBI Taxonomy" id="28110"/>
    <lineage>
        <taxon>Bacteria</taxon>
        <taxon>Pseudomonadati</taxon>
        <taxon>Pseudomonadota</taxon>
        <taxon>Gammaproteobacteria</taxon>
        <taxon>Thiotrichales</taxon>
        <taxon>Francisellaceae</taxon>
        <taxon>Francisella</taxon>
    </lineage>
</organism>
<proteinExistence type="predicted"/>
<gene>
    <name evidence="1" type="ORF">DR78_6</name>
</gene>
<reference evidence="1 2" key="1">
    <citation type="submission" date="2014-04" db="EMBL/GenBank/DDBJ databases">
        <authorList>
            <person name="Bishop-Lilly K.A."/>
            <person name="Broomall S.M."/>
            <person name="Chain P.S."/>
            <person name="Chertkov O."/>
            <person name="Coyne S.R."/>
            <person name="Daligault H.E."/>
            <person name="Davenport K.W."/>
            <person name="Erkkila T."/>
            <person name="Frey K.G."/>
            <person name="Gibbons H.S."/>
            <person name="Gu W."/>
            <person name="Jaissle J."/>
            <person name="Johnson S.L."/>
            <person name="Koroleva G.I."/>
            <person name="Ladner J.T."/>
            <person name="Lo C.-C."/>
            <person name="Minogue T.D."/>
            <person name="Munk C."/>
            <person name="Palacios G.F."/>
            <person name="Redden C.L."/>
            <person name="Rosenzweig C.N."/>
            <person name="Scholz M.B."/>
            <person name="Teshima H."/>
            <person name="Xu Y."/>
        </authorList>
    </citation>
    <scope>NUCLEOTIDE SEQUENCE [LARGE SCALE GENOMIC DNA]</scope>
    <source>
        <strain evidence="1 2">FAJ</strain>
    </source>
</reference>
<name>A0AAW3DAR7_9GAMM</name>
<dbReference type="Proteomes" id="UP000029117">
    <property type="component" value="Unassembled WGS sequence"/>
</dbReference>
<comment type="caution">
    <text evidence="1">The sequence shown here is derived from an EMBL/GenBank/DDBJ whole genome shotgun (WGS) entry which is preliminary data.</text>
</comment>
<evidence type="ECO:0000313" key="1">
    <source>
        <dbReference type="EMBL" id="KFJ42339.1"/>
    </source>
</evidence>
<dbReference type="EMBL" id="JOUE01000006">
    <property type="protein sequence ID" value="KFJ42339.1"/>
    <property type="molecule type" value="Genomic_DNA"/>
</dbReference>
<accession>A0AAW3DAR7</accession>
<protein>
    <submittedName>
        <fullName evidence="1">Uncharacterized protein</fullName>
    </submittedName>
</protein>
<evidence type="ECO:0000313" key="2">
    <source>
        <dbReference type="Proteomes" id="UP000029117"/>
    </source>
</evidence>
<dbReference type="AlphaFoldDB" id="A0AAW3DAR7"/>